<evidence type="ECO:0000313" key="1">
    <source>
        <dbReference type="EMBL" id="HEF65710.1"/>
    </source>
</evidence>
<proteinExistence type="predicted"/>
<reference evidence="1" key="1">
    <citation type="journal article" date="2020" name="mSystems">
        <title>Genome- and Community-Level Interaction Insights into Carbon Utilization and Element Cycling Functions of Hydrothermarchaeota in Hydrothermal Sediment.</title>
        <authorList>
            <person name="Zhou Z."/>
            <person name="Liu Y."/>
            <person name="Xu W."/>
            <person name="Pan J."/>
            <person name="Luo Z.H."/>
            <person name="Li M."/>
        </authorList>
    </citation>
    <scope>NUCLEOTIDE SEQUENCE [LARGE SCALE GENOMIC DNA]</scope>
    <source>
        <strain evidence="1">SpSt-222</strain>
    </source>
</reference>
<sequence length="82" mass="8858">MARVRVFASSTGADWVNDAQDVRYIENISCPSVCIKHCSLPGGEWLSEEQGSHDVGLCPERSVLGQQNALSHGCSLWPASRG</sequence>
<comment type="caution">
    <text evidence="1">The sequence shown here is derived from an EMBL/GenBank/DDBJ whole genome shotgun (WGS) entry which is preliminary data.</text>
</comment>
<organism evidence="1">
    <name type="scientific">Thermomicrobium roseum</name>
    <dbReference type="NCBI Taxonomy" id="500"/>
    <lineage>
        <taxon>Bacteria</taxon>
        <taxon>Pseudomonadati</taxon>
        <taxon>Thermomicrobiota</taxon>
        <taxon>Thermomicrobia</taxon>
        <taxon>Thermomicrobiales</taxon>
        <taxon>Thermomicrobiaceae</taxon>
        <taxon>Thermomicrobium</taxon>
    </lineage>
</organism>
<gene>
    <name evidence="1" type="ORF">ENP47_08955</name>
</gene>
<dbReference type="AlphaFoldDB" id="A0A7C1XPB5"/>
<accession>A0A7C1XPB5</accession>
<dbReference type="EMBL" id="DSJL01000011">
    <property type="protein sequence ID" value="HEF65710.1"/>
    <property type="molecule type" value="Genomic_DNA"/>
</dbReference>
<protein>
    <submittedName>
        <fullName evidence="1">DUF4033 domain-containing protein</fullName>
    </submittedName>
</protein>
<name>A0A7C1XPB5_THERO</name>